<sequence>MSNVIGEGGEGPSSWTEIRESIAKWVELNRAVLGVRPSKNLGTAIADQYLAETQRAIRMGLKERNRADVRLQIYRLSRDGLRRAMRQYGSRGQQKYWWDLLHAQWPLFTELKRGRVQIGKQQRELTQVKPIIPEIVEYSTGSIAEEIEAAAANPEQFDWITIDPVSLGHYCTSGTVQSYRAIARNLLQKYHQNGGHFPQSYLDAPSGRRYYQGLNLQGVPSVVRKAALGRHCEYDLSTGVYSWQMVALRLIDNVPAAANPAGTSYTREYIANKTQIRKQLSLLMTSAKTDKERIRRVKQAITAIGFGARRSNAYYQGEQLIAHGLAGVILNEEDRERFLADSWVQGFLQEQTAIVRRIVEGYLEVCPDNRTDPLFQHRNRFSPKRYVAQLYQRFETAVMRRVMELVADRELLLWVHDCVYTRRPINLQEINSLLKLEFGDGIQLVSGHSDGLNESEGPWQPPAQSARELREQQQLTHEAETLWHQLNGRSHEYCMNSSDLHYQQWLKGQDQSQSAEKIEKAWQLYLDRRNGVKPNKTGHYAGTNYDY</sequence>
<reference evidence="1" key="1">
    <citation type="submission" date="2020-04" db="EMBL/GenBank/DDBJ databases">
        <authorList>
            <person name="Chiriac C."/>
            <person name="Salcher M."/>
            <person name="Ghai R."/>
            <person name="Kavagutti S V."/>
        </authorList>
    </citation>
    <scope>NUCLEOTIDE SEQUENCE</scope>
</reference>
<protein>
    <submittedName>
        <fullName evidence="1">Uncharacterized protein</fullName>
    </submittedName>
</protein>
<proteinExistence type="predicted"/>
<evidence type="ECO:0000313" key="1">
    <source>
        <dbReference type="EMBL" id="CAB4158423.1"/>
    </source>
</evidence>
<organism evidence="1">
    <name type="scientific">uncultured Caudovirales phage</name>
    <dbReference type="NCBI Taxonomy" id="2100421"/>
    <lineage>
        <taxon>Viruses</taxon>
        <taxon>Duplodnaviria</taxon>
        <taxon>Heunggongvirae</taxon>
        <taxon>Uroviricota</taxon>
        <taxon>Caudoviricetes</taxon>
        <taxon>Peduoviridae</taxon>
        <taxon>Maltschvirus</taxon>
        <taxon>Maltschvirus maltsch</taxon>
    </lineage>
</organism>
<dbReference type="EMBL" id="LR796671">
    <property type="protein sequence ID" value="CAB4158423.1"/>
    <property type="molecule type" value="Genomic_DNA"/>
</dbReference>
<accession>A0A6J5NHK2</accession>
<name>A0A6J5NHK2_9CAUD</name>
<gene>
    <name evidence="1" type="ORF">UFOVP700_10</name>
</gene>